<dbReference type="InterPro" id="IPR002205">
    <property type="entry name" value="Topo_IIA_dom_A"/>
</dbReference>
<evidence type="ECO:0000313" key="12">
    <source>
        <dbReference type="EMBL" id="ABI67365.1"/>
    </source>
</evidence>
<dbReference type="NCBIfam" id="NF004043">
    <property type="entry name" value="PRK05560.1"/>
    <property type="match status" value="1"/>
</dbReference>
<dbReference type="PROSITE" id="PS52040">
    <property type="entry name" value="TOPO_IIA"/>
    <property type="match status" value="1"/>
</dbReference>
<keyword evidence="3 9" id="KW-0547">Nucleotide-binding</keyword>
<dbReference type="EMBL" id="CP000448">
    <property type="protein sequence ID" value="ABI67365.1"/>
    <property type="molecule type" value="Genomic_DNA"/>
</dbReference>
<evidence type="ECO:0000256" key="7">
    <source>
        <dbReference type="ARBA" id="ARBA00023235"/>
    </source>
</evidence>
<dbReference type="GO" id="GO:0006261">
    <property type="term" value="P:DNA-templated DNA replication"/>
    <property type="evidence" value="ECO:0007669"/>
    <property type="project" value="UniProtKB-UniRule"/>
</dbReference>
<dbReference type="FunFam" id="3.90.199.10:FF:000001">
    <property type="entry name" value="DNA gyrase subunit A"/>
    <property type="match status" value="1"/>
</dbReference>
<dbReference type="InterPro" id="IPR035516">
    <property type="entry name" value="Gyrase/topoIV_suA_C"/>
</dbReference>
<name>Q0B0Y9_SYNWW</name>
<dbReference type="SMART" id="SM00434">
    <property type="entry name" value="TOP4c"/>
    <property type="match status" value="1"/>
</dbReference>
<dbReference type="Pfam" id="PF00521">
    <property type="entry name" value="DNA_topoisoIV"/>
    <property type="match status" value="1"/>
</dbReference>
<dbReference type="EC" id="5.6.2.2" evidence="9"/>
<dbReference type="InterPro" id="IPR013757">
    <property type="entry name" value="Topo_IIA_A_a_sf"/>
</dbReference>
<keyword evidence="13" id="KW-1185">Reference proteome</keyword>
<dbReference type="eggNOG" id="COG0188">
    <property type="taxonomic scope" value="Bacteria"/>
</dbReference>
<dbReference type="GO" id="GO:0005737">
    <property type="term" value="C:cytoplasm"/>
    <property type="evidence" value="ECO:0007669"/>
    <property type="project" value="UniProtKB-SubCell"/>
</dbReference>
<feature type="domain" description="Topo IIA-type catalytic" evidence="11">
    <location>
        <begin position="36"/>
        <end position="499"/>
    </location>
</feature>
<dbReference type="InterPro" id="IPR050220">
    <property type="entry name" value="Type_II_DNA_Topoisomerases"/>
</dbReference>
<dbReference type="InterPro" id="IPR013758">
    <property type="entry name" value="Topo_IIA_A/C_ab"/>
</dbReference>
<dbReference type="FunFam" id="2.120.10.90:FF:000005">
    <property type="entry name" value="DNA topoisomerase 4 subunit A"/>
    <property type="match status" value="1"/>
</dbReference>
<keyword evidence="9" id="KW-0963">Cytoplasm</keyword>
<dbReference type="Pfam" id="PF03989">
    <property type="entry name" value="DNA_gyraseA_C"/>
    <property type="match status" value="6"/>
</dbReference>
<dbReference type="Gene3D" id="1.10.268.10">
    <property type="entry name" value="Topoisomerase, domain 3"/>
    <property type="match status" value="1"/>
</dbReference>
<feature type="active site" description="O-(5'-phospho-DNA)-tyrosine intermediate" evidence="9 10">
    <location>
        <position position="124"/>
    </location>
</feature>
<dbReference type="Proteomes" id="UP000001968">
    <property type="component" value="Chromosome"/>
</dbReference>
<keyword evidence="7 9" id="KW-0413">Isomerase</keyword>
<dbReference type="GO" id="GO:0006265">
    <property type="term" value="P:DNA topological change"/>
    <property type="evidence" value="ECO:0007669"/>
    <property type="project" value="UniProtKB-UniRule"/>
</dbReference>
<dbReference type="NCBIfam" id="NF004044">
    <property type="entry name" value="PRK05561.1"/>
    <property type="match status" value="1"/>
</dbReference>
<feature type="short sequence motif" description="GyrA-box" evidence="9">
    <location>
        <begin position="526"/>
        <end position="532"/>
    </location>
</feature>
<keyword evidence="6 9" id="KW-0238">DNA-binding</keyword>
<dbReference type="CDD" id="cd00187">
    <property type="entry name" value="TOP4c"/>
    <property type="match status" value="1"/>
</dbReference>
<accession>Q0B0Y9</accession>
<dbReference type="STRING" id="335541.Swol_0006"/>
<evidence type="ECO:0000256" key="3">
    <source>
        <dbReference type="ARBA" id="ARBA00022741"/>
    </source>
</evidence>
<gene>
    <name evidence="9" type="primary">gyrA</name>
    <name evidence="12" type="ordered locus">Swol_0006</name>
</gene>
<evidence type="ECO:0000256" key="8">
    <source>
        <dbReference type="ARBA" id="ARBA00063644"/>
    </source>
</evidence>
<comment type="subunit">
    <text evidence="8">Heterotetramer composed of ParC and ParE.</text>
</comment>
<evidence type="ECO:0000256" key="6">
    <source>
        <dbReference type="ARBA" id="ARBA00023125"/>
    </source>
</evidence>
<evidence type="ECO:0000256" key="2">
    <source>
        <dbReference type="ARBA" id="ARBA00008263"/>
    </source>
</evidence>
<sequence length="812" mass="92430">MAQDSLFEKVIPIDIEKEVKKSFLEYSMSVIVSRALPDVRDGLKPVHRRILYALHEQGMTHDKPHKKSANIVGEVMGKYHPHGDAAIYQTMVKLAQEFAMRYPLVDGHGNFGSIDGDAAAAMRYTESRMSRIAAELLKDIDKDTVDWRPNYDESREEPQVLPARIPNLLLNGSAGIAVGMATNIPPHNLREIVKGIKEYIDNPDITIEELMQSIPGPDFPTGGILEARGIRQAYETGRGTIRTRARYEIEEKKGGKFSIVVTEIPYQVNKARLVEKIAELVRDKKVEGIVDLRDESDRKGIRIVIELRKDVNVNVILNKLFRHTQMEDSFGIIMLSLVNGEPRILNLKEMIQYYVEHRQEVINRRTTYELNLAKNRKHILEGLKIALDNLDEIINLIRNSRDRENARGELQSRFNLSEIQANAILDMRLVQLTGLERSKVENEYEEVLLRIADYEDILARPERVLSMIKEDLDDIEKRYGDNRRTEISQEESSYEEEDFIDDHEVVITLSNRGYVKRQPLDTYRSQKRGGKGVSATTIRAEDFAHDVLVTSALATLLFFTNQGRVFTTRAFQIPESSRQAKGMPLVNFLELRPGEKVTTIVGAREFNREHHLLMVTKKGIIKKTALKAFQNVRKSGLIAVNLREDDELVGVIRVKTGSKVMIANSRGISIMFDEKQVRSMGRTAAGVKAINLSKDDYVVGLDRYREGADVLLVTEKGYGKRTALSEFKLQNRGGKGLKAIEITRRNGKLVAFQIVSKEDELVILTSEGNIIRLEVEDISQQKRYSRGVLLMRLPEEDRIVGVARFKIEKEED</sequence>
<dbReference type="OrthoDB" id="9806486at2"/>
<dbReference type="GO" id="GO:0005524">
    <property type="term" value="F:ATP binding"/>
    <property type="evidence" value="ECO:0007669"/>
    <property type="project" value="UniProtKB-UniRule"/>
</dbReference>
<comment type="similarity">
    <text evidence="2 9">Belongs to the type II topoisomerase GyrA/ParC subunit family.</text>
</comment>
<dbReference type="HOGENOM" id="CLU_002977_6_1_9"/>
<reference evidence="13" key="1">
    <citation type="journal article" date="2010" name="Environ. Microbiol.">
        <title>The genome of Syntrophomonas wolfei: new insights into syntrophic metabolism and biohydrogen production.</title>
        <authorList>
            <person name="Sieber J.R."/>
            <person name="Sims D.R."/>
            <person name="Han C."/>
            <person name="Kim E."/>
            <person name="Lykidis A."/>
            <person name="Lapidus A.L."/>
            <person name="McDonnald E."/>
            <person name="Rohlin L."/>
            <person name="Culley D.E."/>
            <person name="Gunsalus R."/>
            <person name="McInerney M.J."/>
        </authorList>
    </citation>
    <scope>NUCLEOTIDE SEQUENCE [LARGE SCALE GENOMIC DNA]</scope>
    <source>
        <strain evidence="13">DSM 2245B / Goettingen</strain>
    </source>
</reference>
<evidence type="ECO:0000256" key="9">
    <source>
        <dbReference type="HAMAP-Rule" id="MF_01897"/>
    </source>
</evidence>
<keyword evidence="4 9" id="KW-0067">ATP-binding</keyword>
<dbReference type="InterPro" id="IPR013760">
    <property type="entry name" value="Topo_IIA-like_dom_sf"/>
</dbReference>
<organism evidence="12 13">
    <name type="scientific">Syntrophomonas wolfei subsp. wolfei (strain DSM 2245B / Goettingen)</name>
    <dbReference type="NCBI Taxonomy" id="335541"/>
    <lineage>
        <taxon>Bacteria</taxon>
        <taxon>Bacillati</taxon>
        <taxon>Bacillota</taxon>
        <taxon>Clostridia</taxon>
        <taxon>Eubacteriales</taxon>
        <taxon>Syntrophomonadaceae</taxon>
        <taxon>Syntrophomonas</taxon>
    </lineage>
</organism>
<dbReference type="Gene3D" id="3.30.1360.40">
    <property type="match status" value="1"/>
</dbReference>
<dbReference type="InterPro" id="IPR005743">
    <property type="entry name" value="GyrA"/>
</dbReference>
<evidence type="ECO:0000256" key="4">
    <source>
        <dbReference type="ARBA" id="ARBA00022840"/>
    </source>
</evidence>
<dbReference type="GO" id="GO:0009330">
    <property type="term" value="C:DNA topoisomerase type II (double strand cut, ATP-hydrolyzing) complex"/>
    <property type="evidence" value="ECO:0007669"/>
    <property type="project" value="TreeGrafter"/>
</dbReference>
<dbReference type="PANTHER" id="PTHR43493:SF5">
    <property type="entry name" value="DNA GYRASE SUBUNIT A, CHLOROPLASTIC_MITOCHONDRIAL"/>
    <property type="match status" value="1"/>
</dbReference>
<dbReference type="SUPFAM" id="SSF101904">
    <property type="entry name" value="GyrA/ParC C-terminal domain-like"/>
    <property type="match status" value="1"/>
</dbReference>
<dbReference type="NCBIfam" id="TIGR01063">
    <property type="entry name" value="gyrA"/>
    <property type="match status" value="1"/>
</dbReference>
<dbReference type="FunFam" id="1.10.268.10:FF:000001">
    <property type="entry name" value="DNA gyrase subunit A"/>
    <property type="match status" value="1"/>
</dbReference>
<dbReference type="AlphaFoldDB" id="Q0B0Y9"/>
<proteinExistence type="inferred from homology"/>
<evidence type="ECO:0000313" key="13">
    <source>
        <dbReference type="Proteomes" id="UP000001968"/>
    </source>
</evidence>
<protein>
    <recommendedName>
        <fullName evidence="9">DNA gyrase subunit A</fullName>
        <ecNumber evidence="9">5.6.2.2</ecNumber>
    </recommendedName>
</protein>
<dbReference type="HAMAP" id="MF_01897">
    <property type="entry name" value="GyrA"/>
    <property type="match status" value="1"/>
</dbReference>
<comment type="subcellular location">
    <subcellularLocation>
        <location evidence="9">Cytoplasm</location>
    </subcellularLocation>
</comment>
<evidence type="ECO:0000256" key="1">
    <source>
        <dbReference type="ARBA" id="ARBA00000185"/>
    </source>
</evidence>
<dbReference type="FunFam" id="3.30.1360.40:FF:000002">
    <property type="entry name" value="DNA gyrase subunit A"/>
    <property type="match status" value="1"/>
</dbReference>
<evidence type="ECO:0000259" key="11">
    <source>
        <dbReference type="PROSITE" id="PS52040"/>
    </source>
</evidence>
<dbReference type="GO" id="GO:0003677">
    <property type="term" value="F:DNA binding"/>
    <property type="evidence" value="ECO:0007669"/>
    <property type="project" value="UniProtKB-UniRule"/>
</dbReference>
<evidence type="ECO:0000256" key="10">
    <source>
        <dbReference type="PROSITE-ProRule" id="PRU01384"/>
    </source>
</evidence>
<dbReference type="GO" id="GO:0005694">
    <property type="term" value="C:chromosome"/>
    <property type="evidence" value="ECO:0007669"/>
    <property type="project" value="InterPro"/>
</dbReference>
<evidence type="ECO:0000256" key="5">
    <source>
        <dbReference type="ARBA" id="ARBA00023029"/>
    </source>
</evidence>
<dbReference type="RefSeq" id="WP_011639476.1">
    <property type="nucleotide sequence ID" value="NC_008346.1"/>
</dbReference>
<dbReference type="InterPro" id="IPR006691">
    <property type="entry name" value="GyrA/parC_rep"/>
</dbReference>
<comment type="function">
    <text evidence="9">A type II topoisomerase that negatively supercoils closed circular double-stranded (ds) DNA in an ATP-dependent manner to modulate DNA topology and maintain chromosomes in an underwound state. Negative supercoiling favors strand separation, and DNA replication, transcription, recombination and repair, all of which involve strand separation. Also able to catalyze the interconversion of other topological isomers of dsDNA rings, including catenanes and knotted rings. Type II topoisomerases break and join 2 DNA strands simultaneously in an ATP-dependent manner.</text>
</comment>
<dbReference type="SUPFAM" id="SSF56719">
    <property type="entry name" value="Type II DNA topoisomerase"/>
    <property type="match status" value="1"/>
</dbReference>
<comment type="subunit">
    <text evidence="9">Heterotetramer, composed of two GyrA and two GyrB chains. In the heterotetramer, GyrA contains the active site tyrosine that forms a transient covalent intermediate with DNA, while GyrB binds cofactors and catalyzes ATP hydrolysis.</text>
</comment>
<comment type="catalytic activity">
    <reaction evidence="1 9 10">
        <text>ATP-dependent breakage, passage and rejoining of double-stranded DNA.</text>
        <dbReference type="EC" id="5.6.2.2"/>
    </reaction>
</comment>
<dbReference type="Gene3D" id="2.120.10.90">
    <property type="entry name" value="DNA gyrase/topoisomerase IV, subunit A, C-terminal"/>
    <property type="match status" value="1"/>
</dbReference>
<comment type="miscellaneous">
    <text evidence="9">Few gyrases are as efficient as E.coli at forming negative supercoils. Not all organisms have 2 type II topoisomerases; in organisms with a single type II topoisomerase this enzyme also has to decatenate newly replicated chromosomes.</text>
</comment>
<keyword evidence="5 9" id="KW-0799">Topoisomerase</keyword>
<dbReference type="PANTHER" id="PTHR43493">
    <property type="entry name" value="DNA GYRASE/TOPOISOMERASE SUBUNIT A"/>
    <property type="match status" value="1"/>
</dbReference>
<dbReference type="KEGG" id="swo:Swol_0006"/>
<dbReference type="GO" id="GO:0034335">
    <property type="term" value="F:DNA negative supercoiling activity"/>
    <property type="evidence" value="ECO:0007669"/>
    <property type="project" value="UniProtKB-ARBA"/>
</dbReference>
<dbReference type="Gene3D" id="3.90.199.10">
    <property type="entry name" value="Topoisomerase II, domain 5"/>
    <property type="match status" value="1"/>
</dbReference>